<proteinExistence type="predicted"/>
<sequence>MLISSNRKYICICPKGFSENRCEKRDTEIDLIFDKDIQLSHSIFIHFITIIPYDELQQVIPPISPQRLTTLQTISQATNTIRIFWSQPFHLTFIETFEKIYYLSVIQPIYKFSIKIIQRINSSHRCPSINELMNKTFAQLHVLHRIKSYHFICQKYSPNLLCFHDDIHLCLCDDFHRKRLANC</sequence>
<dbReference type="Proteomes" id="UP000663832">
    <property type="component" value="Unassembled WGS sequence"/>
</dbReference>
<protein>
    <recommendedName>
        <fullName evidence="2">EGF-like domain-containing protein</fullName>
    </recommendedName>
</protein>
<evidence type="ECO:0000256" key="1">
    <source>
        <dbReference type="PROSITE-ProRule" id="PRU00076"/>
    </source>
</evidence>
<comment type="caution">
    <text evidence="1">Lacks conserved residue(s) required for the propagation of feature annotation.</text>
</comment>
<dbReference type="OrthoDB" id="10060714at2759"/>
<organism evidence="4 5">
    <name type="scientific">Adineta steineri</name>
    <dbReference type="NCBI Taxonomy" id="433720"/>
    <lineage>
        <taxon>Eukaryota</taxon>
        <taxon>Metazoa</taxon>
        <taxon>Spiralia</taxon>
        <taxon>Gnathifera</taxon>
        <taxon>Rotifera</taxon>
        <taxon>Eurotatoria</taxon>
        <taxon>Bdelloidea</taxon>
        <taxon>Adinetida</taxon>
        <taxon>Adinetidae</taxon>
        <taxon>Adineta</taxon>
    </lineage>
</organism>
<gene>
    <name evidence="3" type="ORF">BJG266_LOCUS40226</name>
    <name evidence="4" type="ORF">QVE165_LOCUS57096</name>
</gene>
<reference evidence="4" key="1">
    <citation type="submission" date="2021-02" db="EMBL/GenBank/DDBJ databases">
        <authorList>
            <person name="Nowell W R."/>
        </authorList>
    </citation>
    <scope>NUCLEOTIDE SEQUENCE</scope>
</reference>
<dbReference type="EMBL" id="CAJNOM010002241">
    <property type="protein sequence ID" value="CAF1629468.1"/>
    <property type="molecule type" value="Genomic_DNA"/>
</dbReference>
<keyword evidence="5" id="KW-1185">Reference proteome</keyword>
<feature type="non-terminal residue" evidence="4">
    <location>
        <position position="183"/>
    </location>
</feature>
<evidence type="ECO:0000313" key="5">
    <source>
        <dbReference type="Proteomes" id="UP000663832"/>
    </source>
</evidence>
<evidence type="ECO:0000313" key="4">
    <source>
        <dbReference type="EMBL" id="CAF1629468.1"/>
    </source>
</evidence>
<dbReference type="InterPro" id="IPR000742">
    <property type="entry name" value="EGF"/>
</dbReference>
<feature type="disulfide bond" evidence="1">
    <location>
        <begin position="13"/>
        <end position="22"/>
    </location>
</feature>
<feature type="domain" description="EGF-like" evidence="2">
    <location>
        <begin position="1"/>
        <end position="23"/>
    </location>
</feature>
<evidence type="ECO:0000313" key="3">
    <source>
        <dbReference type="EMBL" id="CAF1447165.1"/>
    </source>
</evidence>
<keyword evidence="1" id="KW-1015">Disulfide bond</keyword>
<evidence type="ECO:0000259" key="2">
    <source>
        <dbReference type="PROSITE" id="PS50026"/>
    </source>
</evidence>
<dbReference type="PROSITE" id="PS50026">
    <property type="entry name" value="EGF_3"/>
    <property type="match status" value="1"/>
</dbReference>
<dbReference type="Proteomes" id="UP000663877">
    <property type="component" value="Unassembled WGS sequence"/>
</dbReference>
<dbReference type="PROSITE" id="PS01186">
    <property type="entry name" value="EGF_2"/>
    <property type="match status" value="1"/>
</dbReference>
<comment type="caution">
    <text evidence="4">The sequence shown here is derived from an EMBL/GenBank/DDBJ whole genome shotgun (WGS) entry which is preliminary data.</text>
</comment>
<name>A0A816CWC4_9BILA</name>
<dbReference type="AlphaFoldDB" id="A0A816CWC4"/>
<keyword evidence="1" id="KW-0245">EGF-like domain</keyword>
<dbReference type="EMBL" id="CAJNOI010001915">
    <property type="protein sequence ID" value="CAF1447165.1"/>
    <property type="molecule type" value="Genomic_DNA"/>
</dbReference>
<accession>A0A816CWC4</accession>